<comment type="similarity">
    <text evidence="1">Belongs to the LytR/CpsA/Psr (LCP) family.</text>
</comment>
<evidence type="ECO:0000256" key="1">
    <source>
        <dbReference type="ARBA" id="ARBA00006068"/>
    </source>
</evidence>
<evidence type="ECO:0000256" key="2">
    <source>
        <dbReference type="SAM" id="MobiDB-lite"/>
    </source>
</evidence>
<sequence>MKLWVKSLLMFFGLVMLLAGTVIVYASTIWNSTTSTLKTTYTQVGKTQVAIKATKPLTLLLMGVDTGDASRGGDTSWQGNSDSMIVLTMNPTTKTSTMFSIERDTMTNILDSDGNIMSSEKINSSYPYGYNANNIEGAASWAMKTVGAQSGINLDNFIAINMNGLVNLINDVGGIDIVNDSQGSDILQGTSAGDTITLPVTGENVASGAIYISDTEPAYTAYVPYIGEGKSQHINGDQALVFARDRHTLTNGDYGRIAHQREVIMALMKKLVDMKNVSQYQKFLNDISGDIKTNIQVNTSNLQNLIGYKDCFKRIESIQYQGVGDMVNGASYQFTPSQTLLAVQNAMLRSIGQQTITEVDPNVITYDNYFGEEPASYFLPSVSITENGKTSVEGVNSDGTFVPITSANSDTYVSTSGSAVSVSGSTGSSSSSSSDQTTSSGS</sequence>
<gene>
    <name evidence="4" type="ORF">HNQ37_000419</name>
</gene>
<dbReference type="AlphaFoldDB" id="A0A841C737"/>
<dbReference type="InterPro" id="IPR050922">
    <property type="entry name" value="LytR/CpsA/Psr_CW_biosynth"/>
</dbReference>
<reference evidence="4 5" key="1">
    <citation type="submission" date="2020-08" db="EMBL/GenBank/DDBJ databases">
        <title>Genomic Encyclopedia of Type Strains, Phase IV (KMG-IV): sequencing the most valuable type-strain genomes for metagenomic binning, comparative biology and taxonomic classification.</title>
        <authorList>
            <person name="Goeker M."/>
        </authorList>
    </citation>
    <scope>NUCLEOTIDE SEQUENCE [LARGE SCALE GENOMIC DNA]</scope>
    <source>
        <strain evidence="4 5">DSM 14925</strain>
    </source>
</reference>
<evidence type="ECO:0000259" key="3">
    <source>
        <dbReference type="Pfam" id="PF03816"/>
    </source>
</evidence>
<keyword evidence="5" id="KW-1185">Reference proteome</keyword>
<feature type="domain" description="Cell envelope-related transcriptional attenuator" evidence="3">
    <location>
        <begin position="80"/>
        <end position="271"/>
    </location>
</feature>
<name>A0A841C737_9LACT</name>
<dbReference type="PANTHER" id="PTHR33392:SF6">
    <property type="entry name" value="POLYISOPRENYL-TEICHOIC ACID--PEPTIDOGLYCAN TEICHOIC ACID TRANSFERASE TAGU"/>
    <property type="match status" value="1"/>
</dbReference>
<dbReference type="Gene3D" id="3.40.630.190">
    <property type="entry name" value="LCP protein"/>
    <property type="match status" value="1"/>
</dbReference>
<accession>A0A841C737</accession>
<proteinExistence type="inferred from homology"/>
<feature type="region of interest" description="Disordered" evidence="2">
    <location>
        <begin position="409"/>
        <end position="442"/>
    </location>
</feature>
<evidence type="ECO:0000313" key="4">
    <source>
        <dbReference type="EMBL" id="MBB5887548.1"/>
    </source>
</evidence>
<comment type="caution">
    <text evidence="4">The sequence shown here is derived from an EMBL/GenBank/DDBJ whole genome shotgun (WGS) entry which is preliminary data.</text>
</comment>
<dbReference type="InterPro" id="IPR004474">
    <property type="entry name" value="LytR_CpsA_psr"/>
</dbReference>
<protein>
    <submittedName>
        <fullName evidence="4">LCP family protein required for cell wall assembly</fullName>
    </submittedName>
</protein>
<dbReference type="Proteomes" id="UP000562464">
    <property type="component" value="Unassembled WGS sequence"/>
</dbReference>
<dbReference type="Pfam" id="PF03816">
    <property type="entry name" value="LytR_cpsA_psr"/>
    <property type="match status" value="1"/>
</dbReference>
<dbReference type="EMBL" id="JACHHV010000004">
    <property type="protein sequence ID" value="MBB5887548.1"/>
    <property type="molecule type" value="Genomic_DNA"/>
</dbReference>
<evidence type="ECO:0000313" key="5">
    <source>
        <dbReference type="Proteomes" id="UP000562464"/>
    </source>
</evidence>
<dbReference type="PANTHER" id="PTHR33392">
    <property type="entry name" value="POLYISOPRENYL-TEICHOIC ACID--PEPTIDOGLYCAN TEICHOIC ACID TRANSFERASE TAGU"/>
    <property type="match status" value="1"/>
</dbReference>
<organism evidence="4 5">
    <name type="scientific">Lactovum miscens</name>
    <dbReference type="NCBI Taxonomy" id="190387"/>
    <lineage>
        <taxon>Bacteria</taxon>
        <taxon>Bacillati</taxon>
        <taxon>Bacillota</taxon>
        <taxon>Bacilli</taxon>
        <taxon>Lactobacillales</taxon>
        <taxon>Streptococcaceae</taxon>
        <taxon>Lactovum</taxon>
    </lineage>
</organism>
<feature type="compositionally biased region" description="Low complexity" evidence="2">
    <location>
        <begin position="413"/>
        <end position="442"/>
    </location>
</feature>